<gene>
    <name evidence="9" type="ORF">F0M18_09350</name>
</gene>
<evidence type="ECO:0000313" key="10">
    <source>
        <dbReference type="Proteomes" id="UP000323708"/>
    </source>
</evidence>
<dbReference type="SUPFAM" id="SSF53223">
    <property type="entry name" value="Aminoacid dehydrogenase-like, N-terminal domain"/>
    <property type="match status" value="1"/>
</dbReference>
<keyword evidence="4 6" id="KW-0520">NAD</keyword>
<evidence type="ECO:0000256" key="6">
    <source>
        <dbReference type="PIRSR" id="PIRSR000188-2"/>
    </source>
</evidence>
<dbReference type="Pfam" id="PF00208">
    <property type="entry name" value="ELFV_dehydrog"/>
    <property type="match status" value="2"/>
</dbReference>
<dbReference type="InterPro" id="IPR046346">
    <property type="entry name" value="Aminoacid_DH-like_N_sf"/>
</dbReference>
<dbReference type="SMART" id="SM00839">
    <property type="entry name" value="ELFV_dehydrog"/>
    <property type="match status" value="1"/>
</dbReference>
<evidence type="ECO:0000256" key="2">
    <source>
        <dbReference type="ARBA" id="ARBA00006382"/>
    </source>
</evidence>
<keyword evidence="10" id="KW-1185">Reference proteome</keyword>
<dbReference type="InterPro" id="IPR036291">
    <property type="entry name" value="NAD(P)-bd_dom_sf"/>
</dbReference>
<comment type="caution">
    <text evidence="9">The sequence shown here is derived from an EMBL/GenBank/DDBJ whole genome shotgun (WGS) entry which is preliminary data.</text>
</comment>
<proteinExistence type="inferred from homology"/>
<evidence type="ECO:0000313" key="9">
    <source>
        <dbReference type="EMBL" id="KAA1192846.1"/>
    </source>
</evidence>
<dbReference type="Pfam" id="PF02812">
    <property type="entry name" value="ELFV_dehydrog_N"/>
    <property type="match status" value="1"/>
</dbReference>
<keyword evidence="3 7" id="KW-0560">Oxidoreductase</keyword>
<dbReference type="InterPro" id="IPR016211">
    <property type="entry name" value="Glu/Phe/Leu/Val/Trp_DH_bac/arc"/>
</dbReference>
<dbReference type="PANTHER" id="PTHR42722:SF1">
    <property type="entry name" value="VALINE DEHYDROGENASE"/>
    <property type="match status" value="1"/>
</dbReference>
<dbReference type="PIRSF" id="PIRSF000188">
    <property type="entry name" value="Phe_leu_dh"/>
    <property type="match status" value="1"/>
</dbReference>
<sequence length="351" mass="37076">MSIFDAESFDGHELVTFGREQKSGLRAIIAVHNTALGPAVGGCRMYPYASDESALDDVLRLSRGMTYKSALAGLPFGGGKSVIIGDPRKDKTPELMRAMGEFVHSQGGRYVAAEDSGTSVADIRLMSERTPHVSGLQQNEFGGDPSPSTAWGVFLAIRTAVRHRLGEDSLRGLRVAVQGLGNVGYYLSGYLAEAGAVVLGCDIDPGNLQRAVDQHGVIPVSTDSILATAADVFAPCALGAVLNARTIPTLRAGIVAGAANNQLATATDGERLQERGILYCPDFLVNAGGIIDVHHQRIGSQAGDKRAHIARIEQTLQQVLARADSLRLCTHVIAEQLARDIIDTAARAVAA</sequence>
<evidence type="ECO:0000256" key="7">
    <source>
        <dbReference type="RuleBase" id="RU004417"/>
    </source>
</evidence>
<dbReference type="Proteomes" id="UP000323708">
    <property type="component" value="Unassembled WGS sequence"/>
</dbReference>
<accession>A0A5B0X0P1</accession>
<comment type="similarity">
    <text evidence="2 7">Belongs to the Glu/Leu/Phe/Val dehydrogenases family.</text>
</comment>
<dbReference type="Gene3D" id="3.40.50.720">
    <property type="entry name" value="NAD(P)-binding Rossmann-like Domain"/>
    <property type="match status" value="1"/>
</dbReference>
<dbReference type="RefSeq" id="WP_149611129.1">
    <property type="nucleotide sequence ID" value="NZ_VTUX01000003.1"/>
</dbReference>
<feature type="domain" description="Glutamate/phenylalanine/leucine/valine/L-tryptophan dehydrogenase C-terminal" evidence="8">
    <location>
        <begin position="143"/>
        <end position="350"/>
    </location>
</feature>
<dbReference type="PRINTS" id="PR00082">
    <property type="entry name" value="GLFDHDRGNASE"/>
</dbReference>
<dbReference type="GO" id="GO:0006520">
    <property type="term" value="P:amino acid metabolic process"/>
    <property type="evidence" value="ECO:0007669"/>
    <property type="project" value="InterPro"/>
</dbReference>
<feature type="active site" description="Proton donor/acceptor" evidence="5">
    <location>
        <position position="80"/>
    </location>
</feature>
<evidence type="ECO:0000259" key="8">
    <source>
        <dbReference type="SMART" id="SM00839"/>
    </source>
</evidence>
<dbReference type="CDD" id="cd01075">
    <property type="entry name" value="NAD_bind_Leu_Phe_Val_DH"/>
    <property type="match status" value="1"/>
</dbReference>
<name>A0A5B0X0P1_9GAMM</name>
<organism evidence="9 10">
    <name type="scientific">Pseudohalioglobus sediminis</name>
    <dbReference type="NCBI Taxonomy" id="2606449"/>
    <lineage>
        <taxon>Bacteria</taxon>
        <taxon>Pseudomonadati</taxon>
        <taxon>Pseudomonadota</taxon>
        <taxon>Gammaproteobacteria</taxon>
        <taxon>Cellvibrionales</taxon>
        <taxon>Halieaceae</taxon>
        <taxon>Pseudohalioglobus</taxon>
    </lineage>
</organism>
<dbReference type="InterPro" id="IPR006096">
    <property type="entry name" value="Glu/Leu/Phe/Val/Trp_DH_C"/>
</dbReference>
<dbReference type="InterPro" id="IPR006097">
    <property type="entry name" value="Glu/Leu/Phe/Val/Trp_DH_dimer"/>
</dbReference>
<dbReference type="EMBL" id="VTUX01000003">
    <property type="protein sequence ID" value="KAA1192846.1"/>
    <property type="molecule type" value="Genomic_DNA"/>
</dbReference>
<dbReference type="PROSITE" id="PS00074">
    <property type="entry name" value="GLFV_DEHYDROGENASE"/>
    <property type="match status" value="1"/>
</dbReference>
<dbReference type="AlphaFoldDB" id="A0A5B0X0P1"/>
<dbReference type="FunFam" id="3.40.50.10860:FF:000010">
    <property type="entry name" value="Leucine dehydrogenase"/>
    <property type="match status" value="1"/>
</dbReference>
<dbReference type="InterPro" id="IPR033524">
    <property type="entry name" value="Glu/Leu/Phe/Val_DH_AS"/>
</dbReference>
<dbReference type="GO" id="GO:0016639">
    <property type="term" value="F:oxidoreductase activity, acting on the CH-NH2 group of donors, NAD or NADP as acceptor"/>
    <property type="evidence" value="ECO:0007669"/>
    <property type="project" value="InterPro"/>
</dbReference>
<evidence type="ECO:0000256" key="3">
    <source>
        <dbReference type="ARBA" id="ARBA00023002"/>
    </source>
</evidence>
<comment type="function">
    <text evidence="1">Catalyzes the reversible oxidative deamination of glutamate to alpha-ketoglutarate and ammonia.</text>
</comment>
<dbReference type="InterPro" id="IPR006095">
    <property type="entry name" value="Glu/Leu/Phe/Val/Trp_DH"/>
</dbReference>
<dbReference type="Gene3D" id="3.40.50.10860">
    <property type="entry name" value="Leucine Dehydrogenase, chain A, domain 1"/>
    <property type="match status" value="1"/>
</dbReference>
<evidence type="ECO:0000256" key="5">
    <source>
        <dbReference type="PIRSR" id="PIRSR000188-1"/>
    </source>
</evidence>
<keyword evidence="6" id="KW-0547">Nucleotide-binding</keyword>
<evidence type="ECO:0000256" key="1">
    <source>
        <dbReference type="ARBA" id="ARBA00003868"/>
    </source>
</evidence>
<dbReference type="SUPFAM" id="SSF51735">
    <property type="entry name" value="NAD(P)-binding Rossmann-fold domains"/>
    <property type="match status" value="1"/>
</dbReference>
<feature type="binding site" evidence="6">
    <location>
        <begin position="179"/>
        <end position="184"/>
    </location>
    <ligand>
        <name>NAD(+)</name>
        <dbReference type="ChEBI" id="CHEBI:57540"/>
    </ligand>
</feature>
<evidence type="ECO:0000256" key="4">
    <source>
        <dbReference type="ARBA" id="ARBA00023027"/>
    </source>
</evidence>
<reference evidence="9 10" key="1">
    <citation type="submission" date="2019-09" db="EMBL/GenBank/DDBJ databases">
        <authorList>
            <person name="Chen X.-Y."/>
        </authorList>
    </citation>
    <scope>NUCLEOTIDE SEQUENCE [LARGE SCALE GENOMIC DNA]</scope>
    <source>
        <strain evidence="9 10">NY5</strain>
    </source>
</reference>
<dbReference type="GO" id="GO:0000166">
    <property type="term" value="F:nucleotide binding"/>
    <property type="evidence" value="ECO:0007669"/>
    <property type="project" value="UniProtKB-KW"/>
</dbReference>
<dbReference type="PANTHER" id="PTHR42722">
    <property type="entry name" value="LEUCINE DEHYDROGENASE"/>
    <property type="match status" value="1"/>
</dbReference>
<protein>
    <submittedName>
        <fullName evidence="9">Glu/Leu/Phe/Val dehydrogenase</fullName>
    </submittedName>
</protein>